<dbReference type="EMBL" id="MVGT01002135">
    <property type="protein sequence ID" value="OVA09318.1"/>
    <property type="molecule type" value="Genomic_DNA"/>
</dbReference>
<keyword evidence="3" id="KW-1185">Reference proteome</keyword>
<dbReference type="PANTHER" id="PTHR37249:SF3">
    <property type="entry name" value="OS03G0206201 PROTEIN"/>
    <property type="match status" value="1"/>
</dbReference>
<evidence type="ECO:0000313" key="2">
    <source>
        <dbReference type="EMBL" id="OVA09318.1"/>
    </source>
</evidence>
<reference evidence="2 3" key="1">
    <citation type="journal article" date="2017" name="Mol. Plant">
        <title>The Genome of Medicinal Plant Macleaya cordata Provides New Insights into Benzylisoquinoline Alkaloids Metabolism.</title>
        <authorList>
            <person name="Liu X."/>
            <person name="Liu Y."/>
            <person name="Huang P."/>
            <person name="Ma Y."/>
            <person name="Qing Z."/>
            <person name="Tang Q."/>
            <person name="Cao H."/>
            <person name="Cheng P."/>
            <person name="Zheng Y."/>
            <person name="Yuan Z."/>
            <person name="Zhou Y."/>
            <person name="Liu J."/>
            <person name="Tang Z."/>
            <person name="Zhuo Y."/>
            <person name="Zhang Y."/>
            <person name="Yu L."/>
            <person name="Huang J."/>
            <person name="Yang P."/>
            <person name="Peng Q."/>
            <person name="Zhang J."/>
            <person name="Jiang W."/>
            <person name="Zhang Z."/>
            <person name="Lin K."/>
            <person name="Ro D.K."/>
            <person name="Chen X."/>
            <person name="Xiong X."/>
            <person name="Shang Y."/>
            <person name="Huang S."/>
            <person name="Zeng J."/>
        </authorList>
    </citation>
    <scope>NUCLEOTIDE SEQUENCE [LARGE SCALE GENOMIC DNA]</scope>
    <source>
        <strain evidence="3">cv. BLH2017</strain>
        <tissue evidence="2">Root</tissue>
    </source>
</reference>
<feature type="compositionally biased region" description="Basic residues" evidence="1">
    <location>
        <begin position="15"/>
        <end position="27"/>
    </location>
</feature>
<feature type="compositionally biased region" description="Pro residues" evidence="1">
    <location>
        <begin position="72"/>
        <end position="83"/>
    </location>
</feature>
<evidence type="ECO:0000256" key="1">
    <source>
        <dbReference type="SAM" id="MobiDB-lite"/>
    </source>
</evidence>
<dbReference type="InParanoid" id="A0A200QFN3"/>
<name>A0A200QFN3_MACCD</name>
<dbReference type="Proteomes" id="UP000195402">
    <property type="component" value="Unassembled WGS sequence"/>
</dbReference>
<dbReference type="AlphaFoldDB" id="A0A200QFN3"/>
<proteinExistence type="predicted"/>
<dbReference type="STRING" id="56857.A0A200QFN3"/>
<feature type="region of interest" description="Disordered" evidence="1">
    <location>
        <begin position="14"/>
        <end position="91"/>
    </location>
</feature>
<comment type="caution">
    <text evidence="2">The sequence shown here is derived from an EMBL/GenBank/DDBJ whole genome shotgun (WGS) entry which is preliminary data.</text>
</comment>
<accession>A0A200QFN3</accession>
<protein>
    <submittedName>
        <fullName evidence="2">Uncharacterized protein</fullName>
    </submittedName>
</protein>
<gene>
    <name evidence="2" type="ORF">BVC80_897g23</name>
</gene>
<dbReference type="OMA" id="HEENGYG"/>
<organism evidence="2 3">
    <name type="scientific">Macleaya cordata</name>
    <name type="common">Five-seeded plume-poppy</name>
    <name type="synonym">Bocconia cordata</name>
    <dbReference type="NCBI Taxonomy" id="56857"/>
    <lineage>
        <taxon>Eukaryota</taxon>
        <taxon>Viridiplantae</taxon>
        <taxon>Streptophyta</taxon>
        <taxon>Embryophyta</taxon>
        <taxon>Tracheophyta</taxon>
        <taxon>Spermatophyta</taxon>
        <taxon>Magnoliopsida</taxon>
        <taxon>Ranunculales</taxon>
        <taxon>Papaveraceae</taxon>
        <taxon>Papaveroideae</taxon>
        <taxon>Macleaya</taxon>
    </lineage>
</organism>
<evidence type="ECO:0000313" key="3">
    <source>
        <dbReference type="Proteomes" id="UP000195402"/>
    </source>
</evidence>
<dbReference type="OrthoDB" id="1938519at2759"/>
<sequence length="91" mass="10166">MVFPGYKIGMTVTTHNRKLKEKMRSYKKPSSEEKRDNSNSLNMEDYPRIDPVPSSKANIHSGSIEHGTPLMPYIPKPTPPAPTHPKHGASP</sequence>
<dbReference type="PANTHER" id="PTHR37249">
    <property type="entry name" value="OS03G0206201 PROTEIN"/>
    <property type="match status" value="1"/>
</dbReference>